<accession>A0ABS5ZLB2</accession>
<dbReference type="InterPro" id="IPR014795">
    <property type="entry name" value="TacA_1-like"/>
</dbReference>
<dbReference type="EMBL" id="JAGSOY010000172">
    <property type="protein sequence ID" value="MBU2714181.1"/>
    <property type="molecule type" value="Genomic_DNA"/>
</dbReference>
<comment type="similarity">
    <text evidence="2">Belongs to the TacA antitoxin family.</text>
</comment>
<evidence type="ECO:0000256" key="2">
    <source>
        <dbReference type="ARBA" id="ARBA00049988"/>
    </source>
</evidence>
<dbReference type="Gene3D" id="1.20.890.30">
    <property type="entry name" value="VCA0319-like"/>
    <property type="match status" value="1"/>
</dbReference>
<organism evidence="3 4">
    <name type="scientific">Zooshikella harenae</name>
    <dbReference type="NCBI Taxonomy" id="2827238"/>
    <lineage>
        <taxon>Bacteria</taxon>
        <taxon>Pseudomonadati</taxon>
        <taxon>Pseudomonadota</taxon>
        <taxon>Gammaproteobacteria</taxon>
        <taxon>Oceanospirillales</taxon>
        <taxon>Zooshikellaceae</taxon>
        <taxon>Zooshikella</taxon>
    </lineage>
</organism>
<evidence type="ECO:0000313" key="3">
    <source>
        <dbReference type="EMBL" id="MBU2714181.1"/>
    </source>
</evidence>
<dbReference type="Gene3D" id="1.10.1220.10">
    <property type="entry name" value="Met repressor-like"/>
    <property type="match status" value="1"/>
</dbReference>
<name>A0ABS5ZLB2_9GAMM</name>
<dbReference type="PANTHER" id="PTHR35401:SF2">
    <property type="entry name" value="ABC-TYPE TRANSPORT SYSTEM"/>
    <property type="match status" value="1"/>
</dbReference>
<dbReference type="InterPro" id="IPR013321">
    <property type="entry name" value="Arc_rbn_hlx_hlx"/>
</dbReference>
<protein>
    <submittedName>
        <fullName evidence="3">DUF1778 domain-containing protein</fullName>
    </submittedName>
</protein>
<gene>
    <name evidence="3" type="ORF">KCG35_24345</name>
</gene>
<comment type="caution">
    <text evidence="3">The sequence shown here is derived from an EMBL/GenBank/DDBJ whole genome shotgun (WGS) entry which is preliminary data.</text>
</comment>
<dbReference type="Proteomes" id="UP000690515">
    <property type="component" value="Unassembled WGS sequence"/>
</dbReference>
<dbReference type="RefSeq" id="WP_215822449.1">
    <property type="nucleotide sequence ID" value="NZ_JAGSOY010000172.1"/>
</dbReference>
<proteinExistence type="inferred from homology"/>
<keyword evidence="1" id="KW-1277">Toxin-antitoxin system</keyword>
<sequence>MSRITTTLDETQRELINSALPLSGATSINSFVAEAALERARALIDAEKRLYPNEEQAKRFFEALENPPEPTDYLKDALKQYLGSDA</sequence>
<evidence type="ECO:0000313" key="4">
    <source>
        <dbReference type="Proteomes" id="UP000690515"/>
    </source>
</evidence>
<dbReference type="SUPFAM" id="SSF47598">
    <property type="entry name" value="Ribbon-helix-helix"/>
    <property type="match status" value="1"/>
</dbReference>
<dbReference type="PANTHER" id="PTHR35401">
    <property type="entry name" value="COPG FAMILY HELIX-TURN-HELIX PROTEIN-RELATED-RELATED"/>
    <property type="match status" value="1"/>
</dbReference>
<reference evidence="3 4" key="1">
    <citation type="submission" date="2021-04" db="EMBL/GenBank/DDBJ databases">
        <authorList>
            <person name="Pira H."/>
            <person name="Risdian C."/>
            <person name="Wink J."/>
        </authorList>
    </citation>
    <scope>NUCLEOTIDE SEQUENCE [LARGE SCALE GENOMIC DNA]</scope>
    <source>
        <strain evidence="3 4">WH53</strain>
    </source>
</reference>
<evidence type="ECO:0000256" key="1">
    <source>
        <dbReference type="ARBA" id="ARBA00022649"/>
    </source>
</evidence>
<dbReference type="InterPro" id="IPR010985">
    <property type="entry name" value="Ribbon_hlx_hlx"/>
</dbReference>
<keyword evidence="4" id="KW-1185">Reference proteome</keyword>
<dbReference type="Pfam" id="PF08681">
    <property type="entry name" value="TacA1"/>
    <property type="match status" value="1"/>
</dbReference>